<protein>
    <submittedName>
        <fullName evidence="2">Metallopeptidase, family M28</fullName>
    </submittedName>
</protein>
<feature type="domain" description="Peptidase M28" evidence="1">
    <location>
        <begin position="290"/>
        <end position="502"/>
    </location>
</feature>
<dbReference type="InterPro" id="IPR018247">
    <property type="entry name" value="EF_Hand_1_Ca_BS"/>
</dbReference>
<dbReference type="SUPFAM" id="SSF53187">
    <property type="entry name" value="Zn-dependent exopeptidases"/>
    <property type="match status" value="1"/>
</dbReference>
<dbReference type="STRING" id="1300341.I595_105"/>
<keyword evidence="3" id="KW-1185">Reference proteome</keyword>
<dbReference type="RefSeq" id="WP_054557431.1">
    <property type="nucleotide sequence ID" value="NZ_LDJX01000001.1"/>
</dbReference>
<dbReference type="PROSITE" id="PS00018">
    <property type="entry name" value="EF_HAND_1"/>
    <property type="match status" value="1"/>
</dbReference>
<dbReference type="AlphaFoldDB" id="A0A0P7AHX6"/>
<dbReference type="PANTHER" id="PTHR12147:SF26">
    <property type="entry name" value="PEPTIDASE M28 DOMAIN-CONTAINING PROTEIN"/>
    <property type="match status" value="1"/>
</dbReference>
<dbReference type="InterPro" id="IPR046450">
    <property type="entry name" value="PA_dom_sf"/>
</dbReference>
<dbReference type="PROSITE" id="PS51257">
    <property type="entry name" value="PROKAR_LIPOPROTEIN"/>
    <property type="match status" value="1"/>
</dbReference>
<comment type="caution">
    <text evidence="2">The sequence shown here is derived from an EMBL/GenBank/DDBJ whole genome shotgun (WGS) entry which is preliminary data.</text>
</comment>
<evidence type="ECO:0000313" key="3">
    <source>
        <dbReference type="Proteomes" id="UP000050280"/>
    </source>
</evidence>
<reference evidence="2 3" key="1">
    <citation type="submission" date="2015-09" db="EMBL/GenBank/DDBJ databases">
        <title>Genome sequence of the marine flavobacterium Croceitalea dokdonensis DOKDO 023 that contains proton- and sodium-pumping rhodopsins.</title>
        <authorList>
            <person name="Kwon S.-K."/>
            <person name="Lee H.K."/>
            <person name="Kwak M.-J."/>
            <person name="Kim J.F."/>
        </authorList>
    </citation>
    <scope>NUCLEOTIDE SEQUENCE [LARGE SCALE GENOMIC DNA]</scope>
    <source>
        <strain evidence="2 3">DOKDO 023</strain>
    </source>
</reference>
<sequence>MKKIYVIALGLALSCNSSQKTTSGTEKSTSIAKAELAPTYAKSITEEELREHLFIYASDEFEGRETGEPGQKKAVDYLKKEYEKLGIPAAQPDGNYFQEVALELSKVPQGTMTIENSAFTVGEDILTFSEVKGNYSSIVYVGYGIEDEKYTDYGKIDVTDKIVLVKSGEPKNADGSYLISGTDEVSVWSNMSEALGKRSELAMSKGAKGMLYLDPDNFSRYGRYFQFMKTNDSGRMQLTAERAKEFMMLINEKVALAIYPDILEASENKLIDKKLDFNIESEDNSVESENVVAFIKGKTKPNEYVVLSSHLDHIGITGDGQINNGADDDGSGTVALLEIAEAFKKAADEGNGPDRSVVFLHVTGEEKGLLGSKYYTDYEPIFPLNETVANLNIDMIGRIDPKRTGDRNYIYLIGSDKLSTELHELSEEVNKKHMNIELDYTYNDENDPNRFYYRSDHYNFAKNNIPIIFYFNGTHADYHKPTDTPDKINYDLLTNRTQLVFYTAWDIANRENKLIVDKASTAK</sequence>
<dbReference type="GO" id="GO:0008235">
    <property type="term" value="F:metalloexopeptidase activity"/>
    <property type="evidence" value="ECO:0007669"/>
    <property type="project" value="InterPro"/>
</dbReference>
<name>A0A0P7AHX6_9FLAO</name>
<dbReference type="Proteomes" id="UP000050280">
    <property type="component" value="Unassembled WGS sequence"/>
</dbReference>
<dbReference type="PATRIC" id="fig|1300341.3.peg.104"/>
<gene>
    <name evidence="2" type="ORF">I595_105</name>
</gene>
<dbReference type="InterPro" id="IPR007484">
    <property type="entry name" value="Peptidase_M28"/>
</dbReference>
<dbReference type="Pfam" id="PF04389">
    <property type="entry name" value="Peptidase_M28"/>
    <property type="match status" value="1"/>
</dbReference>
<evidence type="ECO:0000313" key="2">
    <source>
        <dbReference type="EMBL" id="KPM33202.1"/>
    </source>
</evidence>
<dbReference type="SUPFAM" id="SSF52025">
    <property type="entry name" value="PA domain"/>
    <property type="match status" value="1"/>
</dbReference>
<dbReference type="Gene3D" id="3.50.30.30">
    <property type="match status" value="1"/>
</dbReference>
<dbReference type="PANTHER" id="PTHR12147">
    <property type="entry name" value="METALLOPEPTIDASE M28 FAMILY MEMBER"/>
    <property type="match status" value="1"/>
</dbReference>
<accession>A0A0P7AHX6</accession>
<dbReference type="OrthoDB" id="9778250at2"/>
<dbReference type="InterPro" id="IPR045175">
    <property type="entry name" value="M28_fam"/>
</dbReference>
<dbReference type="EMBL" id="LDJX01000001">
    <property type="protein sequence ID" value="KPM33202.1"/>
    <property type="molecule type" value="Genomic_DNA"/>
</dbReference>
<proteinExistence type="predicted"/>
<dbReference type="GO" id="GO:0006508">
    <property type="term" value="P:proteolysis"/>
    <property type="evidence" value="ECO:0007669"/>
    <property type="project" value="InterPro"/>
</dbReference>
<dbReference type="Gene3D" id="3.40.630.10">
    <property type="entry name" value="Zn peptidases"/>
    <property type="match status" value="2"/>
</dbReference>
<organism evidence="2 3">
    <name type="scientific">Croceitalea dokdonensis DOKDO 023</name>
    <dbReference type="NCBI Taxonomy" id="1300341"/>
    <lineage>
        <taxon>Bacteria</taxon>
        <taxon>Pseudomonadati</taxon>
        <taxon>Bacteroidota</taxon>
        <taxon>Flavobacteriia</taxon>
        <taxon>Flavobacteriales</taxon>
        <taxon>Flavobacteriaceae</taxon>
        <taxon>Croceitalea</taxon>
    </lineage>
</organism>
<evidence type="ECO:0000259" key="1">
    <source>
        <dbReference type="Pfam" id="PF04389"/>
    </source>
</evidence>